<comment type="caution">
    <text evidence="1">The sequence shown here is derived from an EMBL/GenBank/DDBJ whole genome shotgun (WGS) entry which is preliminary data.</text>
</comment>
<proteinExistence type="predicted"/>
<gene>
    <name evidence="1" type="ORF">AF72_01120</name>
</gene>
<evidence type="ECO:0000313" key="1">
    <source>
        <dbReference type="EMBL" id="EWS79226.1"/>
    </source>
</evidence>
<accession>Z9JN46</accession>
<dbReference type="EMBL" id="JDSQ01000002">
    <property type="protein sequence ID" value="EWS79226.1"/>
    <property type="molecule type" value="Genomic_DNA"/>
</dbReference>
<evidence type="ECO:0000313" key="2">
    <source>
        <dbReference type="Proteomes" id="UP000020406"/>
    </source>
</evidence>
<reference evidence="1 2" key="1">
    <citation type="journal article" date="2014" name="Genome Announc.">
        <title>Draft Genome Sequence of Xylella fastidiosa Pear Leaf Scorch Strain in Taiwan.</title>
        <authorList>
            <person name="Su C.C."/>
            <person name="Deng W.L."/>
            <person name="Jan F.J."/>
            <person name="Chang C.J."/>
            <person name="Huang H."/>
            <person name="Chen J."/>
        </authorList>
    </citation>
    <scope>NUCLEOTIDE SEQUENCE [LARGE SCALE GENOMIC DNA]</scope>
    <source>
        <strain evidence="1 2">PLS229</strain>
    </source>
</reference>
<protein>
    <submittedName>
        <fullName evidence="1">Uncharacterized protein</fullName>
    </submittedName>
</protein>
<dbReference type="Proteomes" id="UP000020406">
    <property type="component" value="Unassembled WGS sequence"/>
</dbReference>
<dbReference type="AlphaFoldDB" id="Z9JN46"/>
<organism evidence="1 2">
    <name type="scientific">Xylella taiwanensis</name>
    <dbReference type="NCBI Taxonomy" id="1444770"/>
    <lineage>
        <taxon>Bacteria</taxon>
        <taxon>Pseudomonadati</taxon>
        <taxon>Pseudomonadota</taxon>
        <taxon>Gammaproteobacteria</taxon>
        <taxon>Lysobacterales</taxon>
        <taxon>Lysobacteraceae</taxon>
        <taxon>Xylella</taxon>
    </lineage>
</organism>
<sequence>MTCNTMPVPQFTALVLPSPPCAYAHHALLPSQMNALVRLGLTNVPHQTALSVLPELPPYHVSYQTYNAMLYDSLPTLLKRTLRSFNPLAEQACLISGEPGP</sequence>
<name>Z9JN46_9GAMM</name>
<dbReference type="PATRIC" id="fig|1444770.3.peg.268"/>